<dbReference type="InterPro" id="IPR038718">
    <property type="entry name" value="SNF2-like_sf"/>
</dbReference>
<evidence type="ECO:0000256" key="1">
    <source>
        <dbReference type="ARBA" id="ARBA00022801"/>
    </source>
</evidence>
<dbReference type="AlphaFoldDB" id="A0A074MA10"/>
<dbReference type="OrthoDB" id="9814088at2"/>
<dbReference type="SUPFAM" id="SSF52540">
    <property type="entry name" value="P-loop containing nucleoside triphosphate hydrolases"/>
    <property type="match status" value="2"/>
</dbReference>
<dbReference type="SMART" id="SM00487">
    <property type="entry name" value="DEXDc"/>
    <property type="match status" value="1"/>
</dbReference>
<feature type="domain" description="Helicase C-terminal" evidence="3">
    <location>
        <begin position="800"/>
        <end position="962"/>
    </location>
</feature>
<dbReference type="InterPro" id="IPR000330">
    <property type="entry name" value="SNF2_N"/>
</dbReference>
<evidence type="ECO:0000313" key="4">
    <source>
        <dbReference type="EMBL" id="KEO82802.1"/>
    </source>
</evidence>
<dbReference type="Gene3D" id="3.40.50.10810">
    <property type="entry name" value="Tandem AAA-ATPase domain"/>
    <property type="match status" value="1"/>
</dbReference>
<dbReference type="SMART" id="SM00490">
    <property type="entry name" value="HELICc"/>
    <property type="match status" value="1"/>
</dbReference>
<dbReference type="Proteomes" id="UP000027931">
    <property type="component" value="Unassembled WGS sequence"/>
</dbReference>
<keyword evidence="4" id="KW-0547">Nucleotide-binding</keyword>
<dbReference type="eggNOG" id="COG0553">
    <property type="taxonomic scope" value="Bacteria"/>
</dbReference>
<dbReference type="GO" id="GO:0004386">
    <property type="term" value="F:helicase activity"/>
    <property type="evidence" value="ECO:0007669"/>
    <property type="project" value="UniProtKB-KW"/>
</dbReference>
<proteinExistence type="predicted"/>
<keyword evidence="5" id="KW-1185">Reference proteome</keyword>
<dbReference type="FunFam" id="3.40.50.300:FF:000533">
    <property type="entry name" value="Helicase, Snf2 family"/>
    <property type="match status" value="1"/>
</dbReference>
<dbReference type="Pfam" id="PF12419">
    <property type="entry name" value="DUF3670"/>
    <property type="match status" value="1"/>
</dbReference>
<evidence type="ECO:0000259" key="3">
    <source>
        <dbReference type="PROSITE" id="PS51194"/>
    </source>
</evidence>
<keyword evidence="4" id="KW-0347">Helicase</keyword>
<dbReference type="CDD" id="cd18012">
    <property type="entry name" value="DEXQc_arch_SWI2_SNF2"/>
    <property type="match status" value="1"/>
</dbReference>
<dbReference type="PROSITE" id="PS51194">
    <property type="entry name" value="HELICASE_CTER"/>
    <property type="match status" value="1"/>
</dbReference>
<dbReference type="GO" id="GO:0005524">
    <property type="term" value="F:ATP binding"/>
    <property type="evidence" value="ECO:0007669"/>
    <property type="project" value="InterPro"/>
</dbReference>
<dbReference type="Pfam" id="PF00271">
    <property type="entry name" value="Helicase_C"/>
    <property type="match status" value="1"/>
</dbReference>
<dbReference type="PANTHER" id="PTHR10799">
    <property type="entry name" value="SNF2/RAD54 HELICASE FAMILY"/>
    <property type="match status" value="1"/>
</dbReference>
<dbReference type="GO" id="GO:0016787">
    <property type="term" value="F:hydrolase activity"/>
    <property type="evidence" value="ECO:0007669"/>
    <property type="project" value="UniProtKB-KW"/>
</dbReference>
<dbReference type="STRING" id="1157490.EL26_13730"/>
<dbReference type="InterPro" id="IPR049730">
    <property type="entry name" value="SNF2/RAD54-like_C"/>
</dbReference>
<reference evidence="4 5" key="1">
    <citation type="journal article" date="2013" name="Int. J. Syst. Evol. Microbiol.">
        <title>Tumebacillus flagellatus sp. nov., an alpha-amylase/pullulanase-producing bacterium isolated from cassava wastewater.</title>
        <authorList>
            <person name="Wang Q."/>
            <person name="Xie N."/>
            <person name="Qin Y."/>
            <person name="Shen N."/>
            <person name="Zhu J."/>
            <person name="Mi H."/>
            <person name="Huang R."/>
        </authorList>
    </citation>
    <scope>NUCLEOTIDE SEQUENCE [LARGE SCALE GENOMIC DNA]</scope>
    <source>
        <strain evidence="4 5">GST4</strain>
    </source>
</reference>
<dbReference type="InterPro" id="IPR014001">
    <property type="entry name" value="Helicase_ATP-bd"/>
</dbReference>
<dbReference type="CDD" id="cd18793">
    <property type="entry name" value="SF2_C_SNF"/>
    <property type="match status" value="1"/>
</dbReference>
<accession>A0A074MA10</accession>
<comment type="caution">
    <text evidence="4">The sequence shown here is derived from an EMBL/GenBank/DDBJ whole genome shotgun (WGS) entry which is preliminary data.</text>
</comment>
<dbReference type="InterPro" id="IPR001650">
    <property type="entry name" value="Helicase_C-like"/>
</dbReference>
<sequence length="979" mass="111953">MMAQSVLVLQGTRLTTGELFLFATDETGRSYPARRLKSLLFAWDSRSFYGTRIESAHREERPGLLLSPYTAVSFLTTPRPSLHVSLQWEEGLMKLQQIAHVYVTALSQGWFVPSYECWKSGRLGWQLRLPSTGEAASQIPVQESLREEVSYWNEWFDQVVLDLSQREPEITAALQRVLDENPILDTVSASLSNAQATEWMKEEEWLVRIGWKRDDVPFRLSVQLMEPNAEHDLWHLRFLVQDLENPSLVVETDLLGTPVEGDVPVHWQPYWVPRTKQEVTKLLQIIPWLQSEERAEQPKAELDDEQALAFMEQESPKLMQAGCSVLVPAWWEELRSRTPRLKAKVRSTVGSSKQSLFGLDQIVQFDWRVVVGDMELTEAEFARIVAEKKRLISIRGRWIQLDQQFLNQVMSTARRVQKNNGLSLRDVLELHWLGLQREETRQLADEAAVKESGDPGDQLADLQIEVELNSYLQAFVHHLQEVSSIPRISPPATLQANLRGYQLEGVSWLLFLRQYGLGGCLADDMGLGKTLQFIAYLLASRERGTTGPSLLVCPTSVLGNWQKELQRFAPSLRVYVHYGSPRAKEDSFLETVRDADLVITSYTLAHLDQEDLERVKWDAICLDEAQTIKNTHTKHRKALRQLEANHRIALTGTPIENRLTELWSILDFLNPGYLGSLSAFTKSYVNPIEKNNDTQRIAQIQMLIRPFLLRRVKKDPAIQLDLPEKNEMKTYVSLTVEQGALYEHVVQELFEKLQTAEGMAKKGLILGALTKLKQICDHPTLLLKEEITSNAEQRSNKVVRLLELVEEVRSEGDKCLIFTQYVEMGNLLQQMLERKLREPVLFLHGGIPKAKRDRLVDQFQESSTEKNAASAGVFILSLKAGGTGLNLTAANHVFHFDRWWNPAVEDQATDRAFRIGQTRDVQVHKFVTLGTLEERIDEMIERKQGLSKQIVGSGENWITEMSNQELRDIFALRKEWIGT</sequence>
<organism evidence="4 5">
    <name type="scientific">Tumebacillus flagellatus</name>
    <dbReference type="NCBI Taxonomy" id="1157490"/>
    <lineage>
        <taxon>Bacteria</taxon>
        <taxon>Bacillati</taxon>
        <taxon>Bacillota</taxon>
        <taxon>Bacilli</taxon>
        <taxon>Bacillales</taxon>
        <taxon>Alicyclobacillaceae</taxon>
        <taxon>Tumebacillus</taxon>
    </lineage>
</organism>
<dbReference type="InterPro" id="IPR027417">
    <property type="entry name" value="P-loop_NTPase"/>
</dbReference>
<dbReference type="InterPro" id="IPR022138">
    <property type="entry name" value="DUF3670"/>
</dbReference>
<protein>
    <submittedName>
        <fullName evidence="4">Helicase SNF</fullName>
    </submittedName>
</protein>
<gene>
    <name evidence="4" type="ORF">EL26_13730</name>
</gene>
<keyword evidence="1" id="KW-0378">Hydrolase</keyword>
<dbReference type="PROSITE" id="PS51192">
    <property type="entry name" value="HELICASE_ATP_BIND_1"/>
    <property type="match status" value="1"/>
</dbReference>
<dbReference type="EMBL" id="JMIR01000018">
    <property type="protein sequence ID" value="KEO82802.1"/>
    <property type="molecule type" value="Genomic_DNA"/>
</dbReference>
<dbReference type="Gene3D" id="3.40.50.300">
    <property type="entry name" value="P-loop containing nucleotide triphosphate hydrolases"/>
    <property type="match status" value="1"/>
</dbReference>
<evidence type="ECO:0000259" key="2">
    <source>
        <dbReference type="PROSITE" id="PS51192"/>
    </source>
</evidence>
<evidence type="ECO:0000313" key="5">
    <source>
        <dbReference type="Proteomes" id="UP000027931"/>
    </source>
</evidence>
<feature type="domain" description="Helicase ATP-binding" evidence="2">
    <location>
        <begin position="510"/>
        <end position="672"/>
    </location>
</feature>
<keyword evidence="4" id="KW-0067">ATP-binding</keyword>
<name>A0A074MA10_9BACL</name>
<dbReference type="Pfam" id="PF00176">
    <property type="entry name" value="SNF2-rel_dom"/>
    <property type="match status" value="1"/>
</dbReference>